<keyword evidence="2" id="KW-0645">Protease</keyword>
<feature type="signal peptide" evidence="9">
    <location>
        <begin position="1"/>
        <end position="18"/>
    </location>
</feature>
<evidence type="ECO:0000259" key="10">
    <source>
        <dbReference type="Pfam" id="PF05572"/>
    </source>
</evidence>
<proteinExistence type="inferred from homology"/>
<evidence type="ECO:0000313" key="12">
    <source>
        <dbReference type="Proteomes" id="UP000663827"/>
    </source>
</evidence>
<dbReference type="GO" id="GO:0008237">
    <property type="term" value="F:metallopeptidase activity"/>
    <property type="evidence" value="ECO:0007669"/>
    <property type="project" value="UniProtKB-KW"/>
</dbReference>
<feature type="domain" description="Peptidase M43 pregnancy-associated plasma-A" evidence="10">
    <location>
        <begin position="193"/>
        <end position="281"/>
    </location>
</feature>
<dbReference type="Proteomes" id="UP000663827">
    <property type="component" value="Unassembled WGS sequence"/>
</dbReference>
<dbReference type="PANTHER" id="PTHR47466">
    <property type="match status" value="1"/>
</dbReference>
<evidence type="ECO:0000256" key="8">
    <source>
        <dbReference type="ARBA" id="ARBA00023157"/>
    </source>
</evidence>
<organism evidence="11 12">
    <name type="scientific">Rhizoctonia solani</name>
    <dbReference type="NCBI Taxonomy" id="456999"/>
    <lineage>
        <taxon>Eukaryota</taxon>
        <taxon>Fungi</taxon>
        <taxon>Dikarya</taxon>
        <taxon>Basidiomycota</taxon>
        <taxon>Agaricomycotina</taxon>
        <taxon>Agaricomycetes</taxon>
        <taxon>Cantharellales</taxon>
        <taxon>Ceratobasidiaceae</taxon>
        <taxon>Rhizoctonia</taxon>
    </lineage>
</organism>
<keyword evidence="8" id="KW-1015">Disulfide bond</keyword>
<dbReference type="SUPFAM" id="SSF55486">
    <property type="entry name" value="Metalloproteases ('zincins'), catalytic domain"/>
    <property type="match status" value="1"/>
</dbReference>
<reference evidence="11" key="1">
    <citation type="submission" date="2021-01" db="EMBL/GenBank/DDBJ databases">
        <authorList>
            <person name="Kaushik A."/>
        </authorList>
    </citation>
    <scope>NUCLEOTIDE SEQUENCE</scope>
    <source>
        <strain evidence="11">AG5</strain>
    </source>
</reference>
<name>A0A8H3DXM3_9AGAM</name>
<sequence length="294" mass="31956">MLLVAFTALALSVSSTVAIPYTNQARRCGSILSSAEVEAAELHFTSNKVSLPTSGTFAMNIPVHWHVIKAGKLPDQGNITDSKIAESIKVLNKDYAKTGIRFTLAGTQRITNATWFNRIYLRSPEQLTMKIKLRKGDAATLNIYSVGFVDVPEDFKGMLGFSRFPSSYSESPKDDGIVISYTTLPGSAYPPFNMGRTLTHEVGHWVGLYHTFRGGCTGAGDYVNDTPPEDNSPASLTVGCPSGKNTCPGGGPDPIHNFMDYSDDACMTEFTPGQIARMREQMMTYRRAGNTAST</sequence>
<keyword evidence="6" id="KW-0862">Zinc</keyword>
<dbReference type="PANTHER" id="PTHR47466:SF1">
    <property type="entry name" value="METALLOPROTEASE MEP1 (AFU_ORTHOLOGUE AFUA_1G07730)-RELATED"/>
    <property type="match status" value="1"/>
</dbReference>
<accession>A0A8H3DXM3</accession>
<dbReference type="Pfam" id="PF05572">
    <property type="entry name" value="Peptidase_M43"/>
    <property type="match status" value="1"/>
</dbReference>
<gene>
    <name evidence="11" type="ORF">RDB_LOCUS30639</name>
</gene>
<dbReference type="CDD" id="cd04275">
    <property type="entry name" value="ZnMc_pappalysin_like"/>
    <property type="match status" value="1"/>
</dbReference>
<evidence type="ECO:0000256" key="4">
    <source>
        <dbReference type="ARBA" id="ARBA00022729"/>
    </source>
</evidence>
<evidence type="ECO:0000256" key="2">
    <source>
        <dbReference type="ARBA" id="ARBA00022670"/>
    </source>
</evidence>
<keyword evidence="5" id="KW-0378">Hydrolase</keyword>
<comment type="similarity">
    <text evidence="1">Belongs to the peptidase M43B family.</text>
</comment>
<evidence type="ECO:0000313" key="11">
    <source>
        <dbReference type="EMBL" id="CAE7089398.1"/>
    </source>
</evidence>
<comment type="caution">
    <text evidence="11">The sequence shown here is derived from an EMBL/GenBank/DDBJ whole genome shotgun (WGS) entry which is preliminary data.</text>
</comment>
<dbReference type="InterPro" id="IPR008754">
    <property type="entry name" value="Peptidase_M43"/>
</dbReference>
<feature type="chain" id="PRO_5034425829" description="Peptidase M43 pregnancy-associated plasma-A domain-containing protein" evidence="9">
    <location>
        <begin position="19"/>
        <end position="294"/>
    </location>
</feature>
<keyword evidence="7" id="KW-0482">Metalloprotease</keyword>
<evidence type="ECO:0000256" key="6">
    <source>
        <dbReference type="ARBA" id="ARBA00022833"/>
    </source>
</evidence>
<dbReference type="EMBL" id="CAJNJQ010000617">
    <property type="protein sequence ID" value="CAE7089398.1"/>
    <property type="molecule type" value="Genomic_DNA"/>
</dbReference>
<dbReference type="AlphaFoldDB" id="A0A8H3DXM3"/>
<evidence type="ECO:0000256" key="9">
    <source>
        <dbReference type="SAM" id="SignalP"/>
    </source>
</evidence>
<keyword evidence="3" id="KW-0479">Metal-binding</keyword>
<evidence type="ECO:0000256" key="1">
    <source>
        <dbReference type="ARBA" id="ARBA00008721"/>
    </source>
</evidence>
<keyword evidence="4 9" id="KW-0732">Signal</keyword>
<dbReference type="GO" id="GO:0046872">
    <property type="term" value="F:metal ion binding"/>
    <property type="evidence" value="ECO:0007669"/>
    <property type="project" value="UniProtKB-KW"/>
</dbReference>
<protein>
    <recommendedName>
        <fullName evidence="10">Peptidase M43 pregnancy-associated plasma-A domain-containing protein</fullName>
    </recommendedName>
</protein>
<evidence type="ECO:0000256" key="3">
    <source>
        <dbReference type="ARBA" id="ARBA00022723"/>
    </source>
</evidence>
<evidence type="ECO:0000256" key="7">
    <source>
        <dbReference type="ARBA" id="ARBA00023049"/>
    </source>
</evidence>
<evidence type="ECO:0000256" key="5">
    <source>
        <dbReference type="ARBA" id="ARBA00022801"/>
    </source>
</evidence>
<dbReference type="InterPro" id="IPR024079">
    <property type="entry name" value="MetalloPept_cat_dom_sf"/>
</dbReference>
<dbReference type="Gene3D" id="3.40.390.10">
    <property type="entry name" value="Collagenase (Catalytic Domain)"/>
    <property type="match status" value="1"/>
</dbReference>
<dbReference type="GO" id="GO:0006508">
    <property type="term" value="P:proteolysis"/>
    <property type="evidence" value="ECO:0007669"/>
    <property type="project" value="UniProtKB-KW"/>
</dbReference>